<organism evidence="1 2">
    <name type="scientific">Sphaerulina musiva (strain SO2202)</name>
    <name type="common">Poplar stem canker fungus</name>
    <name type="synonym">Septoria musiva</name>
    <dbReference type="NCBI Taxonomy" id="692275"/>
    <lineage>
        <taxon>Eukaryota</taxon>
        <taxon>Fungi</taxon>
        <taxon>Dikarya</taxon>
        <taxon>Ascomycota</taxon>
        <taxon>Pezizomycotina</taxon>
        <taxon>Dothideomycetes</taxon>
        <taxon>Dothideomycetidae</taxon>
        <taxon>Mycosphaerellales</taxon>
        <taxon>Mycosphaerellaceae</taxon>
        <taxon>Sphaerulina</taxon>
    </lineage>
</organism>
<dbReference type="InterPro" id="IPR016813">
    <property type="entry name" value="NADH_Ub_cplx-1_21kDa"/>
</dbReference>
<dbReference type="OrthoDB" id="2093493at2759"/>
<dbReference type="RefSeq" id="XP_016756371.1">
    <property type="nucleotide sequence ID" value="XM_016907155.1"/>
</dbReference>
<accession>M3C8N6</accession>
<name>M3C8N6_SPHMS</name>
<dbReference type="STRING" id="692275.M3C8N6"/>
<gene>
    <name evidence="1" type="ORF">SEPMUDRAFT_151964</name>
</gene>
<evidence type="ECO:0000313" key="1">
    <source>
        <dbReference type="EMBL" id="EMF08250.1"/>
    </source>
</evidence>
<dbReference type="Proteomes" id="UP000016931">
    <property type="component" value="Unassembled WGS sequence"/>
</dbReference>
<dbReference type="CDD" id="cd22849">
    <property type="entry name" value="NuzM"/>
    <property type="match status" value="1"/>
</dbReference>
<dbReference type="PANTHER" id="PTHR37325">
    <property type="entry name" value="OXIDOREDUCTASE 21 KDA SUBUNIT, PUTATIVE (AFU_ORTHOLOGUE AFUA_4G05910)-RELATED"/>
    <property type="match status" value="1"/>
</dbReference>
<reference evidence="1 2" key="1">
    <citation type="journal article" date="2012" name="PLoS Pathog.">
        <title>Diverse lifestyles and strategies of plant pathogenesis encoded in the genomes of eighteen Dothideomycetes fungi.</title>
        <authorList>
            <person name="Ohm R.A."/>
            <person name="Feau N."/>
            <person name="Henrissat B."/>
            <person name="Schoch C.L."/>
            <person name="Horwitz B.A."/>
            <person name="Barry K.W."/>
            <person name="Condon B.J."/>
            <person name="Copeland A.C."/>
            <person name="Dhillon B."/>
            <person name="Glaser F."/>
            <person name="Hesse C.N."/>
            <person name="Kosti I."/>
            <person name="LaButti K."/>
            <person name="Lindquist E.A."/>
            <person name="Lucas S."/>
            <person name="Salamov A.A."/>
            <person name="Bradshaw R.E."/>
            <person name="Ciuffetti L."/>
            <person name="Hamelin R.C."/>
            <person name="Kema G.H.J."/>
            <person name="Lawrence C."/>
            <person name="Scott J.A."/>
            <person name="Spatafora J.W."/>
            <person name="Turgeon B.G."/>
            <person name="de Wit P.J.G.M."/>
            <person name="Zhong S."/>
            <person name="Goodwin S.B."/>
            <person name="Grigoriev I.V."/>
        </authorList>
    </citation>
    <scope>NUCLEOTIDE SEQUENCE [LARGE SCALE GENOMIC DNA]</scope>
    <source>
        <strain evidence="1 2">SO2202</strain>
    </source>
</reference>
<evidence type="ECO:0000313" key="2">
    <source>
        <dbReference type="Proteomes" id="UP000016931"/>
    </source>
</evidence>
<protein>
    <submittedName>
        <fullName evidence="1">21 kDa subunit of NADH dehydrogenase</fullName>
    </submittedName>
</protein>
<keyword evidence="2" id="KW-1185">Reference proteome</keyword>
<dbReference type="EMBL" id="KB456271">
    <property type="protein sequence ID" value="EMF08250.1"/>
    <property type="molecule type" value="Genomic_DNA"/>
</dbReference>
<dbReference type="GeneID" id="27904292"/>
<dbReference type="HOGENOM" id="CLU_081626_1_0_1"/>
<sequence>MATAVSKKAISKAAKATQLNKYTVQPQGFWGRIHRFFALDPGRSSGVPLNPHFRNPPPAANDPTEYIDPVTSPAGDIAENPYWKRDVRRSYPRLSTVTQSDVVGLLTVGSAAAPKETLKLGDAGKTQLVEVKEEGEKGLSTYFEKNKQVFSNVLGPNGLPPLPTSMHRGTHAKTGAYALIKDTEQTYGPEYPCRTFV</sequence>
<dbReference type="AlphaFoldDB" id="M3C8N6"/>
<dbReference type="eggNOG" id="ENOG502S2AU">
    <property type="taxonomic scope" value="Eukaryota"/>
</dbReference>
<proteinExistence type="predicted"/>
<dbReference type="OMA" id="GYPCRTF"/>
<dbReference type="PANTHER" id="PTHR37325:SF1">
    <property type="entry name" value="OXIDOREDUCTASE 21 KDA SUBUNIT, PUTATIVE (AFU_ORTHOLOGUE AFUA_4G05910)-RELATED"/>
    <property type="match status" value="1"/>
</dbReference>
<dbReference type="PIRSF" id="PIRSF022976">
    <property type="entry name" value="NADH_Oxi_21kDa"/>
    <property type="match status" value="1"/>
</dbReference>